<name>A0A3S9Z9U6_STRGD</name>
<dbReference type="KEGG" id="sgd:ELQ87_09745"/>
<keyword evidence="6" id="KW-1185">Reference proteome</keyword>
<evidence type="ECO:0000313" key="5">
    <source>
        <dbReference type="Proteomes" id="UP000271291"/>
    </source>
</evidence>
<reference evidence="3 5" key="2">
    <citation type="submission" date="2018-12" db="EMBL/GenBank/DDBJ databases">
        <title>Streptomyces griseoviridis F1-27 complete genome.</title>
        <authorList>
            <person name="Mariita R.M."/>
            <person name="Sello J.K."/>
        </authorList>
    </citation>
    <scope>NUCLEOTIDE SEQUENCE [LARGE SCALE GENOMIC DNA]</scope>
    <source>
        <strain evidence="3 5">F1-27</strain>
    </source>
</reference>
<dbReference type="OrthoDB" id="8252072at2"/>
<dbReference type="InterPro" id="IPR055254">
    <property type="entry name" value="pPIWI_RE_Z"/>
</dbReference>
<dbReference type="AlphaFoldDB" id="A0A3S9Z9U6"/>
<feature type="region of interest" description="Disordered" evidence="1">
    <location>
        <begin position="398"/>
        <end position="417"/>
    </location>
</feature>
<dbReference type="EMBL" id="CP034687">
    <property type="protein sequence ID" value="AZS84538.1"/>
    <property type="molecule type" value="Genomic_DNA"/>
</dbReference>
<gene>
    <name evidence="4" type="ORF">DDJ31_29570</name>
    <name evidence="3" type="ORF">ELQ87_09745</name>
</gene>
<accession>A0A3S9Z9U6</accession>
<dbReference type="EMBL" id="CP029078">
    <property type="protein sequence ID" value="QCN88607.1"/>
    <property type="molecule type" value="Genomic_DNA"/>
</dbReference>
<organism evidence="3 5">
    <name type="scientific">Streptomyces griseoviridis</name>
    <dbReference type="NCBI Taxonomy" id="45398"/>
    <lineage>
        <taxon>Bacteria</taxon>
        <taxon>Bacillati</taxon>
        <taxon>Actinomycetota</taxon>
        <taxon>Actinomycetes</taxon>
        <taxon>Kitasatosporales</taxon>
        <taxon>Streptomycetaceae</taxon>
        <taxon>Streptomyces</taxon>
    </lineage>
</organism>
<proteinExistence type="predicted"/>
<dbReference type="RefSeq" id="WP_127177438.1">
    <property type="nucleotide sequence ID" value="NZ_CP029078.1"/>
</dbReference>
<evidence type="ECO:0000259" key="2">
    <source>
        <dbReference type="Pfam" id="PF18155"/>
    </source>
</evidence>
<reference evidence="4 6" key="1">
    <citation type="submission" date="2018-04" db="EMBL/GenBank/DDBJ databases">
        <title>Complete genome sequences of Streptomyces griseoviridis K61 and characterization of antagonistic properties of biological control agents.</title>
        <authorList>
            <person name="Mariita R.M."/>
            <person name="Sello J.K."/>
        </authorList>
    </citation>
    <scope>NUCLEOTIDE SEQUENCE [LARGE SCALE GENOMIC DNA]</scope>
    <source>
        <strain evidence="4 6">K61</strain>
    </source>
</reference>
<evidence type="ECO:0000256" key="1">
    <source>
        <dbReference type="SAM" id="MobiDB-lite"/>
    </source>
</evidence>
<protein>
    <recommendedName>
        <fullName evidence="2">pPIWI-RE three-gene island domain-containing protein</fullName>
    </recommendedName>
</protein>
<evidence type="ECO:0000313" key="4">
    <source>
        <dbReference type="EMBL" id="QCN88607.1"/>
    </source>
</evidence>
<dbReference type="Pfam" id="PF18155">
    <property type="entry name" value="pPIWI_RE_Z"/>
    <property type="match status" value="1"/>
</dbReference>
<evidence type="ECO:0000313" key="3">
    <source>
        <dbReference type="EMBL" id="AZS84538.1"/>
    </source>
</evidence>
<sequence>MRDEKAWCEAVAGELRDEWPEAGAPDGFGPVELCRVELGLRLLERLAPTADAVDAYALFGGYPFAHRAGLAQHPWQRMALAAARHLLWPLRRRAWRQALDAYRSVANRLRAYELPPAGTTGSPRPVVPMVAGRRMDVYDQALSRLPDLVTRALKPAPAGTSSFQERRRNASVTIPEELVRANPPGHDLAAGRPGGGEPLSVCRAELRAAARWMDEREREAGVQHPGHWEQRLEGVRFAPRDAAGKDYTEADEVELAGMVHLAGMVGAGKSTFMIVVAVWAARREIPLRTTLVVGDVAEQLRLCGFFEALDIAVAPVLGTTTREQHVQRLHRRLSARGFDNLLDHDDSGFDLLSTACGVSGLRGVDGDPLQYRDAPCTRLHPEPQRGPVEPESVVLEQWNPDRRNTAPRQAHAPDRLPGRPHGCPLWAECPRHAAARAQVDALIWVANPASLVQSQVPAHLNDERLRQLELACLRSDLIFVDEADSVQMALDRLFTPSGTLVRPDTDSWLDQLNRYKIEELSRRARLPLTDGQVAQWNRALGTVTLAVDPLCALLIKDEDLREWADPAYFSPWTLQQSLLDDLFRDVTRHHREGVQCQAERGSSAVDDMVDDSAELYEGYDDVVHEPGHSPNLALSPARRLLEEAWDAFRDDPFGEGDAPDPLTGVLADTADALLHHMAAGRTRDRVRELAGQLVDRVTEEVRAEQPASATPPPEPTKDWWDVLCLRLSFLLLLSTLHHRLERLTFLWPHVEAALRLDSQGRELARRVPLDYAPLVPEAPMGNILGYQYLPDGEERDDAGRRGGTLRFFRCAGVGRELLLNLNSLGADPATGLGGPHVVLMSGTSWAGESSRAHVRVPVSLVLKPTDASLAAVARTSFATRFLYDQDGRPMSLSGTPPRDRLAQAVAMARRLGEPGPGGTSVLGQEISRIPETTRRRALILVGSYREAAAVAEALQRFDAWRGKVSALIPDDEARGSDRPAGTAPGQRDDTPATLRRGDVARFADDHTAEVLVAPLLAVERGHNILNEEGKAAFGTALFLVRPHPRPDDLDLSVFAVNDWLSGMLRDQPRRDSLDGPHTLTELMEKEGSLDEAAGALRQQGRREWRRLLNRRYAYSSLPAWEKRAFAWDQLVTLWQVIGRLVRGGVPARVVFVDAAFSPRLARQLAPGSTGQPSSGTDVPGTDGLLHALAGILDPYLTDRPDTAPPHPDPAARSLVRLLYQPFYNALRTMTHR</sequence>
<feature type="region of interest" description="Disordered" evidence="1">
    <location>
        <begin position="970"/>
        <end position="994"/>
    </location>
</feature>
<feature type="domain" description="pPIWI-RE three-gene island" evidence="2">
    <location>
        <begin position="31"/>
        <end position="188"/>
    </location>
</feature>
<dbReference type="Proteomes" id="UP000501753">
    <property type="component" value="Chromosome"/>
</dbReference>
<dbReference type="Proteomes" id="UP000271291">
    <property type="component" value="Chromosome"/>
</dbReference>
<evidence type="ECO:0000313" key="6">
    <source>
        <dbReference type="Proteomes" id="UP000501753"/>
    </source>
</evidence>